<name>A0A7X1NIZ3_9BURK</name>
<feature type="signal peptide" evidence="1">
    <location>
        <begin position="1"/>
        <end position="24"/>
    </location>
</feature>
<reference evidence="2 3" key="1">
    <citation type="submission" date="2019-10" db="EMBL/GenBank/DDBJ databases">
        <title>Paraburkholderia sp. isolated from nodules of Mimosa pudica from Brazilian Atlantic Forest soils.</title>
        <authorList>
            <person name="Paulitsch F."/>
            <person name="Hungria M."/>
            <person name="Dall'Agnol R."/>
        </authorList>
    </citation>
    <scope>NUCLEOTIDE SEQUENCE [LARGE SCALE GENOMIC DNA]</scope>
    <source>
        <strain evidence="2 3">CNPSo 3157</strain>
    </source>
</reference>
<feature type="chain" id="PRO_5030709521" evidence="1">
    <location>
        <begin position="25"/>
        <end position="406"/>
    </location>
</feature>
<keyword evidence="3" id="KW-1185">Reference proteome</keyword>
<comment type="caution">
    <text evidence="2">The sequence shown here is derived from an EMBL/GenBank/DDBJ whole genome shotgun (WGS) entry which is preliminary data.</text>
</comment>
<dbReference type="RefSeq" id="WP_152767420.1">
    <property type="nucleotide sequence ID" value="NZ_WHNP01000079.1"/>
</dbReference>
<evidence type="ECO:0000256" key="1">
    <source>
        <dbReference type="SAM" id="SignalP"/>
    </source>
</evidence>
<evidence type="ECO:0000313" key="2">
    <source>
        <dbReference type="EMBL" id="MPW22810.1"/>
    </source>
</evidence>
<protein>
    <submittedName>
        <fullName evidence="2">Uncharacterized protein</fullName>
    </submittedName>
</protein>
<organism evidence="2 3">
    <name type="scientific">Paraburkholderia franconis</name>
    <dbReference type="NCBI Taxonomy" id="2654983"/>
    <lineage>
        <taxon>Bacteria</taxon>
        <taxon>Pseudomonadati</taxon>
        <taxon>Pseudomonadota</taxon>
        <taxon>Betaproteobacteria</taxon>
        <taxon>Burkholderiales</taxon>
        <taxon>Burkholderiaceae</taxon>
        <taxon>Paraburkholderia</taxon>
    </lineage>
</organism>
<gene>
    <name evidence="2" type="ORF">GCT13_39935</name>
</gene>
<keyword evidence="1" id="KW-0732">Signal</keyword>
<sequence>MSGSFLKACVVILSVLAVTTSTFAGGIGTANTGFSCSQSALASAATTLASTSGVANREQTWKAILACSRQLHGQRANSQAQPAADTGNFVTFNIPGSFGPVPTAINNDGAVTGYYRDLTGFHSFLRTPDGTITTFDPPGASLGSIATGINPARIVTGEYADANDIIHGFLRAPDGTFTTIDVPGFIEFTNPTSINPAATVTGSFADNITFHGFVRSANGIFTTFDPPGSTYTEADAVNPSGTITGFYLSAKGESGFVRSPDGTIVTFDPPLVGSLVNYPIPSINAQGVIGGSYCEPACDAVHGFLRAPDGTLTITDAPGNNYGTQVAGINSAGTITGWYVLANFSAQHGFLRTSQGRFLTFAPPRLALHDTGRHKRLRNSRGKRLRCSVHCVSRLRVDAARLTQTL</sequence>
<dbReference type="Proteomes" id="UP000484381">
    <property type="component" value="Unassembled WGS sequence"/>
</dbReference>
<evidence type="ECO:0000313" key="3">
    <source>
        <dbReference type="Proteomes" id="UP000484381"/>
    </source>
</evidence>
<dbReference type="EMBL" id="WHNP01000079">
    <property type="protein sequence ID" value="MPW22810.1"/>
    <property type="molecule type" value="Genomic_DNA"/>
</dbReference>
<proteinExistence type="predicted"/>
<accession>A0A7X1NIZ3</accession>
<dbReference type="AlphaFoldDB" id="A0A7X1NIZ3"/>